<feature type="transmembrane region" description="Helical" evidence="8">
    <location>
        <begin position="245"/>
        <end position="265"/>
    </location>
</feature>
<dbReference type="PANTHER" id="PTHR32468:SF0">
    <property type="entry name" value="K(+)_H(+) ANTIPORTER 1"/>
    <property type="match status" value="1"/>
</dbReference>
<proteinExistence type="predicted"/>
<feature type="transmembrane region" description="Helical" evidence="8">
    <location>
        <begin position="194"/>
        <end position="212"/>
    </location>
</feature>
<evidence type="ECO:0000256" key="2">
    <source>
        <dbReference type="ARBA" id="ARBA00022448"/>
    </source>
</evidence>
<evidence type="ECO:0000256" key="3">
    <source>
        <dbReference type="ARBA" id="ARBA00022692"/>
    </source>
</evidence>
<name>A0ABS0CXU4_9NOCA</name>
<evidence type="ECO:0000313" key="11">
    <source>
        <dbReference type="Proteomes" id="UP000702209"/>
    </source>
</evidence>
<evidence type="ECO:0000259" key="9">
    <source>
        <dbReference type="Pfam" id="PF00999"/>
    </source>
</evidence>
<dbReference type="InterPro" id="IPR038770">
    <property type="entry name" value="Na+/solute_symporter_sf"/>
</dbReference>
<reference evidence="10 11" key="1">
    <citation type="submission" date="2020-10" db="EMBL/GenBank/DDBJ databases">
        <title>Identification of Nocardia species via Next-generation sequencing and recognition of intraspecies genetic diversity.</title>
        <authorList>
            <person name="Li P."/>
            <person name="Li P."/>
            <person name="Lu B."/>
        </authorList>
    </citation>
    <scope>NUCLEOTIDE SEQUENCE [LARGE SCALE GENOMIC DNA]</scope>
    <source>
        <strain evidence="10 11">BJ06-0157</strain>
    </source>
</reference>
<dbReference type="EMBL" id="JADLQX010000025">
    <property type="protein sequence ID" value="MBF6301305.1"/>
    <property type="molecule type" value="Genomic_DNA"/>
</dbReference>
<feature type="transmembrane region" description="Helical" evidence="8">
    <location>
        <begin position="165"/>
        <end position="188"/>
    </location>
</feature>
<organism evidence="10 11">
    <name type="scientific">Nocardia amamiensis</name>
    <dbReference type="NCBI Taxonomy" id="404578"/>
    <lineage>
        <taxon>Bacteria</taxon>
        <taxon>Bacillati</taxon>
        <taxon>Actinomycetota</taxon>
        <taxon>Actinomycetes</taxon>
        <taxon>Mycobacteriales</taxon>
        <taxon>Nocardiaceae</taxon>
        <taxon>Nocardia</taxon>
    </lineage>
</organism>
<accession>A0ABS0CXU4</accession>
<sequence length="417" mass="43356">MPSHVISMLLVDLVLVLVTARILGWMAERVGQPPVVGEIAAGILAGPTILGSYLSSAVFPTDTRPALTALANIGIALFMFVAGTETDLGRLTRNRSAVLVVSLSTYLTPFVLGCVVALTVLARHYTGGRVGFVLFIGCSLAVTAFPVLVRILHDRKMFATPVGQMALGCAAVGDVLAWVVLAGIVTSTRTDAGHTWRLLLLVPVAVGTWWVVRPILARTACAAADSALTLVAVCGALLWGAATEWAGLHLIFGAFLFGAAFPRAAREKVQAAVRPLGMLLMPCFFVVAGLRVDLSATERAGVVELVVVIVAAVAGKLGGAYLSARATGSGKNSASVLAVLMNTRGLTELILLDVGLSAGIIGPQLYSLLVVMALVTTALTAPLLRLLGADSKADPVDDADGRVTPQRLRASPRAANR</sequence>
<feature type="transmembrane region" description="Helical" evidence="8">
    <location>
        <begin position="66"/>
        <end position="84"/>
    </location>
</feature>
<feature type="transmembrane region" description="Helical" evidence="8">
    <location>
        <begin position="132"/>
        <end position="153"/>
    </location>
</feature>
<feature type="region of interest" description="Disordered" evidence="7">
    <location>
        <begin position="395"/>
        <end position="417"/>
    </location>
</feature>
<keyword evidence="6 8" id="KW-0472">Membrane</keyword>
<comment type="subcellular location">
    <subcellularLocation>
        <location evidence="1">Membrane</location>
        <topology evidence="1">Multi-pass membrane protein</topology>
    </subcellularLocation>
</comment>
<dbReference type="InterPro" id="IPR006153">
    <property type="entry name" value="Cation/H_exchanger_TM"/>
</dbReference>
<comment type="caution">
    <text evidence="10">The sequence shown here is derived from an EMBL/GenBank/DDBJ whole genome shotgun (WGS) entry which is preliminary data.</text>
</comment>
<keyword evidence="2" id="KW-0813">Transport</keyword>
<keyword evidence="5" id="KW-0406">Ion transport</keyword>
<feature type="transmembrane region" description="Helical" evidence="8">
    <location>
        <begin position="96"/>
        <end position="120"/>
    </location>
</feature>
<dbReference type="PANTHER" id="PTHR32468">
    <property type="entry name" value="CATION/H + ANTIPORTER"/>
    <property type="match status" value="1"/>
</dbReference>
<dbReference type="Gene3D" id="1.20.1530.20">
    <property type="match status" value="1"/>
</dbReference>
<dbReference type="Pfam" id="PF00999">
    <property type="entry name" value="Na_H_Exchanger"/>
    <property type="match status" value="1"/>
</dbReference>
<feature type="transmembrane region" description="Helical" evidence="8">
    <location>
        <begin position="272"/>
        <end position="290"/>
    </location>
</feature>
<keyword evidence="11" id="KW-1185">Reference proteome</keyword>
<evidence type="ECO:0000256" key="1">
    <source>
        <dbReference type="ARBA" id="ARBA00004141"/>
    </source>
</evidence>
<evidence type="ECO:0000313" key="10">
    <source>
        <dbReference type="EMBL" id="MBF6301305.1"/>
    </source>
</evidence>
<evidence type="ECO:0000256" key="7">
    <source>
        <dbReference type="SAM" id="MobiDB-lite"/>
    </source>
</evidence>
<dbReference type="Proteomes" id="UP000702209">
    <property type="component" value="Unassembled WGS sequence"/>
</dbReference>
<feature type="transmembrane region" description="Helical" evidence="8">
    <location>
        <begin position="35"/>
        <end position="54"/>
    </location>
</feature>
<gene>
    <name evidence="10" type="ORF">IU459_27740</name>
</gene>
<feature type="transmembrane region" description="Helical" evidence="8">
    <location>
        <begin position="6"/>
        <end position="23"/>
    </location>
</feature>
<evidence type="ECO:0000256" key="6">
    <source>
        <dbReference type="ARBA" id="ARBA00023136"/>
    </source>
</evidence>
<evidence type="ECO:0000256" key="4">
    <source>
        <dbReference type="ARBA" id="ARBA00022989"/>
    </source>
</evidence>
<evidence type="ECO:0000256" key="8">
    <source>
        <dbReference type="SAM" id="Phobius"/>
    </source>
</evidence>
<feature type="transmembrane region" description="Helical" evidence="8">
    <location>
        <begin position="302"/>
        <end position="322"/>
    </location>
</feature>
<protein>
    <submittedName>
        <fullName evidence="10">Cation:proton antiporter</fullName>
    </submittedName>
</protein>
<dbReference type="RefSeq" id="WP_195132526.1">
    <property type="nucleotide sequence ID" value="NZ_JADLQX010000025.1"/>
</dbReference>
<evidence type="ECO:0000256" key="5">
    <source>
        <dbReference type="ARBA" id="ARBA00023065"/>
    </source>
</evidence>
<keyword evidence="3 8" id="KW-0812">Transmembrane</keyword>
<feature type="domain" description="Cation/H+ exchanger transmembrane" evidence="9">
    <location>
        <begin position="18"/>
        <end position="383"/>
    </location>
</feature>
<feature type="transmembrane region" description="Helical" evidence="8">
    <location>
        <begin position="364"/>
        <end position="384"/>
    </location>
</feature>
<dbReference type="InterPro" id="IPR050794">
    <property type="entry name" value="CPA2_transporter"/>
</dbReference>
<keyword evidence="4 8" id="KW-1133">Transmembrane helix</keyword>